<keyword evidence="2" id="KW-1185">Reference proteome</keyword>
<organism evidence="1 2">
    <name type="scientific">Luteolibacter arcticus</name>
    <dbReference type="NCBI Taxonomy" id="1581411"/>
    <lineage>
        <taxon>Bacteria</taxon>
        <taxon>Pseudomonadati</taxon>
        <taxon>Verrucomicrobiota</taxon>
        <taxon>Verrucomicrobiia</taxon>
        <taxon>Verrucomicrobiales</taxon>
        <taxon>Verrucomicrobiaceae</taxon>
        <taxon>Luteolibacter</taxon>
    </lineage>
</organism>
<dbReference type="Proteomes" id="UP001320876">
    <property type="component" value="Unassembled WGS sequence"/>
</dbReference>
<dbReference type="EMBL" id="JAPDDT010000004">
    <property type="protein sequence ID" value="MCW1923489.1"/>
    <property type="molecule type" value="Genomic_DNA"/>
</dbReference>
<evidence type="ECO:0000313" key="1">
    <source>
        <dbReference type="EMBL" id="MCW1923489.1"/>
    </source>
</evidence>
<name>A0ABT3GJ09_9BACT</name>
<proteinExistence type="predicted"/>
<accession>A0ABT3GJ09</accession>
<protein>
    <recommendedName>
        <fullName evidence="3">Benzylsuccinate synthase</fullName>
    </recommendedName>
</protein>
<evidence type="ECO:0008006" key="3">
    <source>
        <dbReference type="Google" id="ProtNLM"/>
    </source>
</evidence>
<gene>
    <name evidence="1" type="ORF">OKA05_13070</name>
</gene>
<dbReference type="RefSeq" id="WP_264487594.1">
    <property type="nucleotide sequence ID" value="NZ_JAPDDT010000004.1"/>
</dbReference>
<reference evidence="1 2" key="1">
    <citation type="submission" date="2022-10" db="EMBL/GenBank/DDBJ databases">
        <title>Luteolibacter arcticus strain CCTCC AB 2014275, whole genome shotgun sequencing project.</title>
        <authorList>
            <person name="Zhao G."/>
            <person name="Shen L."/>
        </authorList>
    </citation>
    <scope>NUCLEOTIDE SEQUENCE [LARGE SCALE GENOMIC DNA]</scope>
    <source>
        <strain evidence="1 2">CCTCC AB 2014275</strain>
    </source>
</reference>
<sequence length="64" mass="7269">MNTKTAHRACEACAFWNPMEDSHGECRRHAPQTVAFEVDDEVKFESMFPVTAGDDWCGDFEKAD</sequence>
<comment type="caution">
    <text evidence="1">The sequence shown here is derived from an EMBL/GenBank/DDBJ whole genome shotgun (WGS) entry which is preliminary data.</text>
</comment>
<evidence type="ECO:0000313" key="2">
    <source>
        <dbReference type="Proteomes" id="UP001320876"/>
    </source>
</evidence>